<feature type="transmembrane region" description="Helical" evidence="7">
    <location>
        <begin position="242"/>
        <end position="263"/>
    </location>
</feature>
<dbReference type="EMBL" id="AZGC01000020">
    <property type="protein sequence ID" value="KRL95236.1"/>
    <property type="molecule type" value="Genomic_DNA"/>
</dbReference>
<feature type="transmembrane region" description="Helical" evidence="7">
    <location>
        <begin position="218"/>
        <end position="236"/>
    </location>
</feature>
<comment type="subcellular location">
    <subcellularLocation>
        <location evidence="1">Cell membrane</location>
        <topology evidence="1">Multi-pass membrane protein</topology>
    </subcellularLocation>
</comment>
<evidence type="ECO:0000256" key="2">
    <source>
        <dbReference type="ARBA" id="ARBA00007400"/>
    </source>
</evidence>
<keyword evidence="10" id="KW-1185">Reference proteome</keyword>
<sequence length="350" mass="40648">MKRYVYIDIVNCLAIFLVIVQHTAQIAHFGNPNALTTILANVIQVVALPAVGLFFMNSGATNLSYLDRYSTKIFFKRRILKTVVPLLFWSVFFYLYSYKYYAFPGVIHHPQLGLHDFIQRFSDNRIDNLFWFFFVIIQLYLATPLLAVVAKFNELILKYSFYVGMIVAEILPNLFAVLGFKYNQTNLGVPILTGSWVIYYVFGYLVKNDLFTYRESRIIYGLGFIVLIVNILNALTKSEYLVLNHVTLFFYTASLYLGIKYLTERFDLSKWANGFKLAASATLGIYILHPLALEFLDLLFFKVDESKWSLYLGVLRNPIHVLIWPFIIYFSLVPIVIGLRKFKPIRYILP</sequence>
<feature type="transmembrane region" description="Helical" evidence="7">
    <location>
        <begin position="187"/>
        <end position="206"/>
    </location>
</feature>
<evidence type="ECO:0000259" key="8">
    <source>
        <dbReference type="Pfam" id="PF01757"/>
    </source>
</evidence>
<dbReference type="STRING" id="417373.GCA_001570685_00936"/>
<dbReference type="PANTHER" id="PTHR40074">
    <property type="entry name" value="O-ACETYLTRANSFERASE WECH"/>
    <property type="match status" value="1"/>
</dbReference>
<feature type="transmembrane region" description="Helical" evidence="7">
    <location>
        <begin position="275"/>
        <end position="301"/>
    </location>
</feature>
<evidence type="ECO:0000256" key="3">
    <source>
        <dbReference type="ARBA" id="ARBA00022475"/>
    </source>
</evidence>
<evidence type="ECO:0000256" key="7">
    <source>
        <dbReference type="SAM" id="Phobius"/>
    </source>
</evidence>
<feature type="transmembrane region" description="Helical" evidence="7">
    <location>
        <begin position="129"/>
        <end position="149"/>
    </location>
</feature>
<evidence type="ECO:0000313" key="10">
    <source>
        <dbReference type="Proteomes" id="UP000051084"/>
    </source>
</evidence>
<dbReference type="InterPro" id="IPR002656">
    <property type="entry name" value="Acyl_transf_3_dom"/>
</dbReference>
<dbReference type="GO" id="GO:0016413">
    <property type="term" value="F:O-acetyltransferase activity"/>
    <property type="evidence" value="ECO:0007669"/>
    <property type="project" value="TreeGrafter"/>
</dbReference>
<evidence type="ECO:0000256" key="5">
    <source>
        <dbReference type="ARBA" id="ARBA00022989"/>
    </source>
</evidence>
<feature type="transmembrane region" description="Helical" evidence="7">
    <location>
        <begin position="161"/>
        <end position="181"/>
    </location>
</feature>
<organism evidence="9 10">
    <name type="scientific">Limosilactobacillus equigenerosi DSM 18793 = JCM 14505</name>
    <dbReference type="NCBI Taxonomy" id="1423742"/>
    <lineage>
        <taxon>Bacteria</taxon>
        <taxon>Bacillati</taxon>
        <taxon>Bacillota</taxon>
        <taxon>Bacilli</taxon>
        <taxon>Lactobacillales</taxon>
        <taxon>Lactobacillaceae</taxon>
        <taxon>Limosilactobacillus</taxon>
    </lineage>
</organism>
<keyword evidence="6 7" id="KW-0472">Membrane</keyword>
<feature type="transmembrane region" description="Helical" evidence="7">
    <location>
        <begin position="38"/>
        <end position="58"/>
    </location>
</feature>
<accession>A0A0R1UR13</accession>
<protein>
    <submittedName>
        <fullName evidence="9">Membrane protein</fullName>
    </submittedName>
</protein>
<dbReference type="Pfam" id="PF01757">
    <property type="entry name" value="Acyl_transf_3"/>
    <property type="match status" value="1"/>
</dbReference>
<reference evidence="9 10" key="1">
    <citation type="journal article" date="2015" name="Genome Announc.">
        <title>Expanding the biotechnology potential of lactobacilli through comparative genomics of 213 strains and associated genera.</title>
        <authorList>
            <person name="Sun Z."/>
            <person name="Harris H.M."/>
            <person name="McCann A."/>
            <person name="Guo C."/>
            <person name="Argimon S."/>
            <person name="Zhang W."/>
            <person name="Yang X."/>
            <person name="Jeffery I.B."/>
            <person name="Cooney J.C."/>
            <person name="Kagawa T.F."/>
            <person name="Liu W."/>
            <person name="Song Y."/>
            <person name="Salvetti E."/>
            <person name="Wrobel A."/>
            <person name="Rasinkangas P."/>
            <person name="Parkhill J."/>
            <person name="Rea M.C."/>
            <person name="O'Sullivan O."/>
            <person name="Ritari J."/>
            <person name="Douillard F.P."/>
            <person name="Paul Ross R."/>
            <person name="Yang R."/>
            <person name="Briner A.E."/>
            <person name="Felis G.E."/>
            <person name="de Vos W.M."/>
            <person name="Barrangou R."/>
            <person name="Klaenhammer T.R."/>
            <person name="Caufield P.W."/>
            <person name="Cui Y."/>
            <person name="Zhang H."/>
            <person name="O'Toole P.W."/>
        </authorList>
    </citation>
    <scope>NUCLEOTIDE SEQUENCE [LARGE SCALE GENOMIC DNA]</scope>
    <source>
        <strain evidence="9 10">DSM 18793</strain>
    </source>
</reference>
<comment type="similarity">
    <text evidence="2">Belongs to the acyltransferase 3 family.</text>
</comment>
<dbReference type="PATRIC" id="fig|1423742.4.peg.858"/>
<dbReference type="OrthoDB" id="9810469at2"/>
<keyword evidence="4 7" id="KW-0812">Transmembrane</keyword>
<dbReference type="GO" id="GO:0005886">
    <property type="term" value="C:plasma membrane"/>
    <property type="evidence" value="ECO:0007669"/>
    <property type="project" value="UniProtKB-SubCell"/>
</dbReference>
<proteinExistence type="inferred from homology"/>
<keyword evidence="5 7" id="KW-1133">Transmembrane helix</keyword>
<comment type="caution">
    <text evidence="9">The sequence shown here is derived from an EMBL/GenBank/DDBJ whole genome shotgun (WGS) entry which is preliminary data.</text>
</comment>
<gene>
    <name evidence="9" type="ORF">FC21_GL000824</name>
</gene>
<dbReference type="AlphaFoldDB" id="A0A0R1UR13"/>
<dbReference type="RefSeq" id="WP_056995426.1">
    <property type="nucleotide sequence ID" value="NZ_AZGC01000020.1"/>
</dbReference>
<dbReference type="PANTHER" id="PTHR40074:SF2">
    <property type="entry name" value="O-ACETYLTRANSFERASE WECH"/>
    <property type="match status" value="1"/>
</dbReference>
<evidence type="ECO:0000256" key="1">
    <source>
        <dbReference type="ARBA" id="ARBA00004651"/>
    </source>
</evidence>
<feature type="domain" description="Acyltransferase 3" evidence="8">
    <location>
        <begin position="5"/>
        <end position="315"/>
    </location>
</feature>
<keyword evidence="3" id="KW-1003">Cell membrane</keyword>
<feature type="transmembrane region" description="Helical" evidence="7">
    <location>
        <begin position="321"/>
        <end position="339"/>
    </location>
</feature>
<feature type="transmembrane region" description="Helical" evidence="7">
    <location>
        <begin position="5"/>
        <end position="26"/>
    </location>
</feature>
<name>A0A0R1UR13_9LACO</name>
<dbReference type="GO" id="GO:0009246">
    <property type="term" value="P:enterobacterial common antigen biosynthetic process"/>
    <property type="evidence" value="ECO:0007669"/>
    <property type="project" value="TreeGrafter"/>
</dbReference>
<evidence type="ECO:0000256" key="6">
    <source>
        <dbReference type="ARBA" id="ARBA00023136"/>
    </source>
</evidence>
<evidence type="ECO:0000256" key="4">
    <source>
        <dbReference type="ARBA" id="ARBA00022692"/>
    </source>
</evidence>
<evidence type="ECO:0000313" key="9">
    <source>
        <dbReference type="EMBL" id="KRL95236.1"/>
    </source>
</evidence>
<dbReference type="Proteomes" id="UP000051084">
    <property type="component" value="Unassembled WGS sequence"/>
</dbReference>